<proteinExistence type="inferred from homology"/>
<dbReference type="PIRSF" id="PIRSF001586">
    <property type="entry name" value="FGAM_synth_I"/>
    <property type="match status" value="1"/>
</dbReference>
<evidence type="ECO:0000313" key="9">
    <source>
        <dbReference type="EMBL" id="MFC6040408.1"/>
    </source>
</evidence>
<keyword evidence="4 8" id="KW-0658">Purine biosynthesis</keyword>
<dbReference type="NCBIfam" id="TIGR01737">
    <property type="entry name" value="FGAM_synth_I"/>
    <property type="match status" value="1"/>
</dbReference>
<comment type="function">
    <text evidence="8">Part of the phosphoribosylformylglycinamidine synthase complex involved in the purines biosynthetic pathway. Catalyzes the ATP-dependent conversion of formylglycinamide ribonucleotide (FGAR) and glutamine to yield formylglycinamidine ribonucleotide (FGAM) and glutamate. The FGAM synthase complex is composed of three subunits. PurQ produces an ammonia molecule by converting glutamine to glutamate. PurL transfers the ammonia molecule to FGAR to form FGAM in an ATP-dependent manner. PurS interacts with PurQ and PurL and is thought to assist in the transfer of the ammonia molecule from PurQ to PurL.</text>
</comment>
<dbReference type="InterPro" id="IPR029062">
    <property type="entry name" value="Class_I_gatase-like"/>
</dbReference>
<evidence type="ECO:0000256" key="6">
    <source>
        <dbReference type="ARBA" id="ARBA00022840"/>
    </source>
</evidence>
<dbReference type="Pfam" id="PF13507">
    <property type="entry name" value="GATase_5"/>
    <property type="match status" value="1"/>
</dbReference>
<dbReference type="SMART" id="SM01211">
    <property type="entry name" value="GATase_5"/>
    <property type="match status" value="1"/>
</dbReference>
<name>A0ABW1L9P0_9BACL</name>
<dbReference type="CDD" id="cd01740">
    <property type="entry name" value="GATase1_FGAR_AT"/>
    <property type="match status" value="1"/>
</dbReference>
<evidence type="ECO:0000313" key="10">
    <source>
        <dbReference type="Proteomes" id="UP001596170"/>
    </source>
</evidence>
<dbReference type="PANTHER" id="PTHR47552:SF1">
    <property type="entry name" value="PHOSPHORIBOSYLFORMYLGLYCINAMIDINE SYNTHASE SUBUNIT PURQ"/>
    <property type="match status" value="1"/>
</dbReference>
<evidence type="ECO:0000256" key="4">
    <source>
        <dbReference type="ARBA" id="ARBA00022755"/>
    </source>
</evidence>
<evidence type="ECO:0000256" key="1">
    <source>
        <dbReference type="ARBA" id="ARBA00022490"/>
    </source>
</evidence>
<comment type="subunit">
    <text evidence="8">Part of the FGAM synthase complex composed of 1 PurL, 1 PurQ and 2 PurS subunits.</text>
</comment>
<feature type="active site" evidence="8">
    <location>
        <position position="197"/>
    </location>
</feature>
<feature type="active site" description="Nucleophile" evidence="8">
    <location>
        <position position="86"/>
    </location>
</feature>
<dbReference type="NCBIfam" id="NF002957">
    <property type="entry name" value="PRK03619.1"/>
    <property type="match status" value="1"/>
</dbReference>
<organism evidence="9 10">
    <name type="scientific">Paenisporosarcina macmurdoensis</name>
    <dbReference type="NCBI Taxonomy" id="212659"/>
    <lineage>
        <taxon>Bacteria</taxon>
        <taxon>Bacillati</taxon>
        <taxon>Bacillota</taxon>
        <taxon>Bacilli</taxon>
        <taxon>Bacillales</taxon>
        <taxon>Caryophanaceae</taxon>
        <taxon>Paenisporosarcina</taxon>
    </lineage>
</organism>
<evidence type="ECO:0000256" key="2">
    <source>
        <dbReference type="ARBA" id="ARBA00022598"/>
    </source>
</evidence>
<feature type="active site" evidence="8">
    <location>
        <position position="195"/>
    </location>
</feature>
<dbReference type="GO" id="GO:0004642">
    <property type="term" value="F:phosphoribosylformylglycinamidine synthase activity"/>
    <property type="evidence" value="ECO:0007669"/>
    <property type="project" value="UniProtKB-EC"/>
</dbReference>
<keyword evidence="5 8" id="KW-0378">Hydrolase</keyword>
<dbReference type="SUPFAM" id="SSF52317">
    <property type="entry name" value="Class I glutamine amidotransferase-like"/>
    <property type="match status" value="1"/>
</dbReference>
<dbReference type="GO" id="GO:0004359">
    <property type="term" value="F:glutaminase activity"/>
    <property type="evidence" value="ECO:0007669"/>
    <property type="project" value="UniProtKB-EC"/>
</dbReference>
<dbReference type="EMBL" id="JBHSRI010000023">
    <property type="protein sequence ID" value="MFC6040408.1"/>
    <property type="molecule type" value="Genomic_DNA"/>
</dbReference>
<gene>
    <name evidence="8 9" type="primary">purQ</name>
    <name evidence="9" type="ORF">ACFPYN_13355</name>
</gene>
<comment type="catalytic activity">
    <reaction evidence="8">
        <text>N(2)-formyl-N(1)-(5-phospho-beta-D-ribosyl)glycinamide + L-glutamine + ATP + H2O = 2-formamido-N(1)-(5-O-phospho-beta-D-ribosyl)acetamidine + L-glutamate + ADP + phosphate + H(+)</text>
        <dbReference type="Rhea" id="RHEA:17129"/>
        <dbReference type="ChEBI" id="CHEBI:15377"/>
        <dbReference type="ChEBI" id="CHEBI:15378"/>
        <dbReference type="ChEBI" id="CHEBI:29985"/>
        <dbReference type="ChEBI" id="CHEBI:30616"/>
        <dbReference type="ChEBI" id="CHEBI:43474"/>
        <dbReference type="ChEBI" id="CHEBI:58359"/>
        <dbReference type="ChEBI" id="CHEBI:147286"/>
        <dbReference type="ChEBI" id="CHEBI:147287"/>
        <dbReference type="ChEBI" id="CHEBI:456216"/>
        <dbReference type="EC" id="6.3.5.3"/>
    </reaction>
</comment>
<keyword evidence="10" id="KW-1185">Reference proteome</keyword>
<dbReference type="EC" id="6.3.5.3" evidence="8"/>
<keyword evidence="1 8" id="KW-0963">Cytoplasm</keyword>
<dbReference type="PANTHER" id="PTHR47552">
    <property type="entry name" value="PHOSPHORIBOSYLFORMYLGLYCINAMIDINE SYNTHASE SUBUNIT PURQ"/>
    <property type="match status" value="1"/>
</dbReference>
<evidence type="ECO:0000256" key="8">
    <source>
        <dbReference type="HAMAP-Rule" id="MF_00421"/>
    </source>
</evidence>
<comment type="pathway">
    <text evidence="8">Purine metabolism; IMP biosynthesis via de novo pathway; 5-amino-1-(5-phospho-D-ribosyl)imidazole from N(2)-formyl-N(1)-(5-phospho-D-ribosyl)glycinamide: step 1/2.</text>
</comment>
<protein>
    <recommendedName>
        <fullName evidence="8">Phosphoribosylformylglycinamidine synthase subunit PurQ</fullName>
        <shortName evidence="8">FGAM synthase</shortName>
        <ecNumber evidence="8">6.3.5.3</ecNumber>
    </recommendedName>
    <alternativeName>
        <fullName evidence="8">Formylglycinamide ribonucleotide amidotransferase subunit I</fullName>
        <shortName evidence="8">FGAR amidotransferase I</shortName>
        <shortName evidence="8">FGAR-AT I</shortName>
    </alternativeName>
    <alternativeName>
        <fullName evidence="8">Glutaminase PurQ</fullName>
        <ecNumber evidence="8">3.5.1.2</ecNumber>
    </alternativeName>
    <alternativeName>
        <fullName evidence="8">Phosphoribosylformylglycinamidine synthase subunit I</fullName>
    </alternativeName>
</protein>
<evidence type="ECO:0000256" key="7">
    <source>
        <dbReference type="ARBA" id="ARBA00022962"/>
    </source>
</evidence>
<sequence>MKFAVLVFPGSNCDLDMYHAIKDELGEEAEYVWHDTKDLSSYDGILLPGGFSYGDYLRCGAIAQFSNVMSEVKKAADAGKPVLGICNGFQILTEAGLLPGALLRNKNLKFMCRTSELTVVNNNTMFTSDYAKDQVIKVPIAHGEGNYTCDEETLASLKANNQIVFTYTNDNPNGSVEDIAGIVNERGNVLGMMPHPERAVHELIGGTDGLALFKSMVKQWRESHVSHA</sequence>
<comment type="catalytic activity">
    <reaction evidence="8">
        <text>L-glutamine + H2O = L-glutamate + NH4(+)</text>
        <dbReference type="Rhea" id="RHEA:15889"/>
        <dbReference type="ChEBI" id="CHEBI:15377"/>
        <dbReference type="ChEBI" id="CHEBI:28938"/>
        <dbReference type="ChEBI" id="CHEBI:29985"/>
        <dbReference type="ChEBI" id="CHEBI:58359"/>
        <dbReference type="EC" id="3.5.1.2"/>
    </reaction>
</comment>
<dbReference type="HAMAP" id="MF_00421">
    <property type="entry name" value="PurQ"/>
    <property type="match status" value="1"/>
</dbReference>
<evidence type="ECO:0000256" key="5">
    <source>
        <dbReference type="ARBA" id="ARBA00022801"/>
    </source>
</evidence>
<dbReference type="EC" id="3.5.1.2" evidence="8"/>
<keyword evidence="7 8" id="KW-0315">Glutamine amidotransferase</keyword>
<comment type="subcellular location">
    <subcellularLocation>
        <location evidence="8">Cytoplasm</location>
    </subcellularLocation>
</comment>
<keyword evidence="2 8" id="KW-0436">Ligase</keyword>
<comment type="caution">
    <text evidence="9">The sequence shown here is derived from an EMBL/GenBank/DDBJ whole genome shotgun (WGS) entry which is preliminary data.</text>
</comment>
<accession>A0ABW1L9P0</accession>
<reference evidence="10" key="1">
    <citation type="journal article" date="2019" name="Int. J. Syst. Evol. Microbiol.">
        <title>The Global Catalogue of Microorganisms (GCM) 10K type strain sequencing project: providing services to taxonomists for standard genome sequencing and annotation.</title>
        <authorList>
            <consortium name="The Broad Institute Genomics Platform"/>
            <consortium name="The Broad Institute Genome Sequencing Center for Infectious Disease"/>
            <person name="Wu L."/>
            <person name="Ma J."/>
        </authorList>
    </citation>
    <scope>NUCLEOTIDE SEQUENCE [LARGE SCALE GENOMIC DNA]</scope>
    <source>
        <strain evidence="10">CCUG 54527</strain>
    </source>
</reference>
<keyword evidence="3 8" id="KW-0547">Nucleotide-binding</keyword>
<dbReference type="InterPro" id="IPR010075">
    <property type="entry name" value="PRibForGlyAmidine_synth_PurQ"/>
</dbReference>
<dbReference type="PROSITE" id="PS51273">
    <property type="entry name" value="GATASE_TYPE_1"/>
    <property type="match status" value="1"/>
</dbReference>
<dbReference type="Gene3D" id="3.40.50.880">
    <property type="match status" value="1"/>
</dbReference>
<dbReference type="Proteomes" id="UP001596170">
    <property type="component" value="Unassembled WGS sequence"/>
</dbReference>
<keyword evidence="6 8" id="KW-0067">ATP-binding</keyword>
<dbReference type="RefSeq" id="WP_377734851.1">
    <property type="nucleotide sequence ID" value="NZ_JBHSRI010000023.1"/>
</dbReference>
<evidence type="ECO:0000256" key="3">
    <source>
        <dbReference type="ARBA" id="ARBA00022741"/>
    </source>
</evidence>